<evidence type="ECO:0000256" key="5">
    <source>
        <dbReference type="SAM" id="Coils"/>
    </source>
</evidence>
<comment type="caution">
    <text evidence="8">The sequence shown here is derived from an EMBL/GenBank/DDBJ whole genome shotgun (WGS) entry which is preliminary data.</text>
</comment>
<dbReference type="SUPFAM" id="SSF53807">
    <property type="entry name" value="Helical backbone' metal receptor"/>
    <property type="match status" value="1"/>
</dbReference>
<dbReference type="EMBL" id="LIUT01000001">
    <property type="protein sequence ID" value="KOR90427.1"/>
    <property type="molecule type" value="Genomic_DNA"/>
</dbReference>
<protein>
    <submittedName>
        <fullName evidence="8">Ferrichrome ABC transporter substrate-binding protein</fullName>
    </submittedName>
</protein>
<feature type="compositionally biased region" description="Polar residues" evidence="6">
    <location>
        <begin position="58"/>
        <end position="67"/>
    </location>
</feature>
<dbReference type="GO" id="GO:1901678">
    <property type="term" value="P:iron coordination entity transport"/>
    <property type="evidence" value="ECO:0007669"/>
    <property type="project" value="UniProtKB-ARBA"/>
</dbReference>
<dbReference type="InterPro" id="IPR002491">
    <property type="entry name" value="ABC_transptr_periplasmic_BD"/>
</dbReference>
<evidence type="ECO:0000256" key="6">
    <source>
        <dbReference type="SAM" id="MobiDB-lite"/>
    </source>
</evidence>
<dbReference type="PROSITE" id="PS50983">
    <property type="entry name" value="FE_B12_PBP"/>
    <property type="match status" value="1"/>
</dbReference>
<evidence type="ECO:0000256" key="3">
    <source>
        <dbReference type="ARBA" id="ARBA00022448"/>
    </source>
</evidence>
<evidence type="ECO:0000256" key="1">
    <source>
        <dbReference type="ARBA" id="ARBA00004196"/>
    </source>
</evidence>
<name>A0A0M1P7Q4_9BACL</name>
<proteinExistence type="inferred from homology"/>
<dbReference type="AlphaFoldDB" id="A0A0M1P7Q4"/>
<evidence type="ECO:0000259" key="7">
    <source>
        <dbReference type="PROSITE" id="PS50983"/>
    </source>
</evidence>
<feature type="region of interest" description="Disordered" evidence="6">
    <location>
        <begin position="36"/>
        <end position="88"/>
    </location>
</feature>
<dbReference type="RefSeq" id="WP_054403363.1">
    <property type="nucleotide sequence ID" value="NZ_LIUT01000001.1"/>
</dbReference>
<evidence type="ECO:0000256" key="4">
    <source>
        <dbReference type="ARBA" id="ARBA00022729"/>
    </source>
</evidence>
<keyword evidence="5" id="KW-0175">Coiled coil</keyword>
<comment type="subcellular location">
    <subcellularLocation>
        <location evidence="1">Cell envelope</location>
    </subcellularLocation>
</comment>
<dbReference type="Proteomes" id="UP000036932">
    <property type="component" value="Unassembled WGS sequence"/>
</dbReference>
<feature type="compositionally biased region" description="Basic and acidic residues" evidence="6">
    <location>
        <begin position="70"/>
        <end position="88"/>
    </location>
</feature>
<keyword evidence="4" id="KW-0732">Signal</keyword>
<dbReference type="Pfam" id="PF01497">
    <property type="entry name" value="Peripla_BP_2"/>
    <property type="match status" value="1"/>
</dbReference>
<dbReference type="PROSITE" id="PS51257">
    <property type="entry name" value="PROKAR_LIPOPROTEIN"/>
    <property type="match status" value="1"/>
</dbReference>
<dbReference type="InterPro" id="IPR051313">
    <property type="entry name" value="Bact_iron-sidero_bind"/>
</dbReference>
<accession>A0A0M1P7Q4</accession>
<dbReference type="PANTHER" id="PTHR30532:SF1">
    <property type="entry name" value="IRON(3+)-HYDROXAMATE-BINDING PROTEIN FHUD"/>
    <property type="match status" value="1"/>
</dbReference>
<dbReference type="OrthoDB" id="2417096at2"/>
<organism evidence="8 9">
    <name type="scientific">Paenibacillus solani</name>
    <dbReference type="NCBI Taxonomy" id="1705565"/>
    <lineage>
        <taxon>Bacteria</taxon>
        <taxon>Bacillati</taxon>
        <taxon>Bacillota</taxon>
        <taxon>Bacilli</taxon>
        <taxon>Bacillales</taxon>
        <taxon>Paenibacillaceae</taxon>
        <taxon>Paenibacillus</taxon>
    </lineage>
</organism>
<feature type="domain" description="Fe/B12 periplasmic-binding" evidence="7">
    <location>
        <begin position="98"/>
        <end position="356"/>
    </location>
</feature>
<keyword evidence="3" id="KW-0813">Transport</keyword>
<dbReference type="Gene3D" id="3.40.50.1980">
    <property type="entry name" value="Nitrogenase molybdenum iron protein domain"/>
    <property type="match status" value="2"/>
</dbReference>
<gene>
    <name evidence="8" type="ORF">AM231_15710</name>
</gene>
<dbReference type="GO" id="GO:0030288">
    <property type="term" value="C:outer membrane-bounded periplasmic space"/>
    <property type="evidence" value="ECO:0007669"/>
    <property type="project" value="TreeGrafter"/>
</dbReference>
<evidence type="ECO:0000313" key="9">
    <source>
        <dbReference type="Proteomes" id="UP000036932"/>
    </source>
</evidence>
<reference evidence="9" key="1">
    <citation type="submission" date="2015-08" db="EMBL/GenBank/DDBJ databases">
        <title>Genome sequencing project for genomic taxonomy and phylogenomics of Bacillus-like bacteria.</title>
        <authorList>
            <person name="Liu B."/>
            <person name="Wang J."/>
            <person name="Zhu Y."/>
            <person name="Liu G."/>
            <person name="Chen Q."/>
            <person name="Chen Z."/>
            <person name="Lan J."/>
            <person name="Che J."/>
            <person name="Ge C."/>
            <person name="Shi H."/>
            <person name="Pan Z."/>
            <person name="Liu X."/>
        </authorList>
    </citation>
    <scope>NUCLEOTIDE SEQUENCE [LARGE SCALE GENOMIC DNA]</scope>
    <source>
        <strain evidence="9">FJAT-22460</strain>
    </source>
</reference>
<sequence>MAKRFNRGKRIWRINIAALACCAIIIGLLSGCGGKAETEASGGDQEAAKTAAVETSGKAESSQTSSEEPGANREETSTKEGRTVTDELGHEVKIPAEVSKVFAPNMEDSLLKLGVKPVAQWANGKQGHSYLQEELDGIPLIDFSGGLPSPEALMSYEPDLIVLHTETYAADGTYEKYAKIAPTYVFKNASGNVEKSLTTLGDLLGKASEAETALNNYQQKASEAKAKLSSVVGDKNVAIIRFAPRGVSLMGGNYLCGYVIHQDLGLGKSKLVENENAANISLEILPQLDADYIFVINAYDQGTERMKEMTESPIWKGIPAVKNGQVYETDNEYWLGSGLIAYEKIVDDVVRSITGQ</sequence>
<feature type="coiled-coil region" evidence="5">
    <location>
        <begin position="200"/>
        <end position="227"/>
    </location>
</feature>
<keyword evidence="9" id="KW-1185">Reference proteome</keyword>
<dbReference type="PANTHER" id="PTHR30532">
    <property type="entry name" value="IRON III DICITRATE-BINDING PERIPLASMIC PROTEIN"/>
    <property type="match status" value="1"/>
</dbReference>
<comment type="similarity">
    <text evidence="2">Belongs to the bacterial solute-binding protein 8 family.</text>
</comment>
<dbReference type="PATRIC" id="fig|1705565.3.peg.5221"/>
<evidence type="ECO:0000313" key="8">
    <source>
        <dbReference type="EMBL" id="KOR90427.1"/>
    </source>
</evidence>
<evidence type="ECO:0000256" key="2">
    <source>
        <dbReference type="ARBA" id="ARBA00008814"/>
    </source>
</evidence>